<name>A0A183EE85_9BILA</name>
<evidence type="ECO:0000313" key="3">
    <source>
        <dbReference type="WBParaSite" id="GPUH_0001930101-mRNA-1"/>
    </source>
</evidence>
<evidence type="ECO:0000313" key="1">
    <source>
        <dbReference type="EMBL" id="VDN33509.1"/>
    </source>
</evidence>
<proteinExistence type="predicted"/>
<gene>
    <name evidence="1" type="ORF">GPUH_LOCUS19276</name>
</gene>
<evidence type="ECO:0000313" key="2">
    <source>
        <dbReference type="Proteomes" id="UP000271098"/>
    </source>
</evidence>
<organism evidence="3">
    <name type="scientific">Gongylonema pulchrum</name>
    <dbReference type="NCBI Taxonomy" id="637853"/>
    <lineage>
        <taxon>Eukaryota</taxon>
        <taxon>Metazoa</taxon>
        <taxon>Ecdysozoa</taxon>
        <taxon>Nematoda</taxon>
        <taxon>Chromadorea</taxon>
        <taxon>Rhabditida</taxon>
        <taxon>Spirurina</taxon>
        <taxon>Spiruromorpha</taxon>
        <taxon>Spiruroidea</taxon>
        <taxon>Gongylonematidae</taxon>
        <taxon>Gongylonema</taxon>
    </lineage>
</organism>
<sequence>MTEHYESGNDYKVPESSVCGGVLHVITVAGVSRKTEFFLEGPISDDTCGGNPVLPNASGTRWKRSIFSSTNESLLTDVIILLAGKLYPFELLHLREKQNSNISTTQLNRAGFFLKY</sequence>
<accession>A0A183EE85</accession>
<dbReference type="WBParaSite" id="GPUH_0001930101-mRNA-1">
    <property type="protein sequence ID" value="GPUH_0001930101-mRNA-1"/>
    <property type="gene ID" value="GPUH_0001930101"/>
</dbReference>
<reference evidence="3" key="1">
    <citation type="submission" date="2016-06" db="UniProtKB">
        <authorList>
            <consortium name="WormBaseParasite"/>
        </authorList>
    </citation>
    <scope>IDENTIFICATION</scope>
</reference>
<protein>
    <submittedName>
        <fullName evidence="1 3">Uncharacterized protein</fullName>
    </submittedName>
</protein>
<dbReference type="AlphaFoldDB" id="A0A183EE85"/>
<reference evidence="1 2" key="2">
    <citation type="submission" date="2018-11" db="EMBL/GenBank/DDBJ databases">
        <authorList>
            <consortium name="Pathogen Informatics"/>
        </authorList>
    </citation>
    <scope>NUCLEOTIDE SEQUENCE [LARGE SCALE GENOMIC DNA]</scope>
</reference>
<dbReference type="Proteomes" id="UP000271098">
    <property type="component" value="Unassembled WGS sequence"/>
</dbReference>
<keyword evidence="2" id="KW-1185">Reference proteome</keyword>
<dbReference type="EMBL" id="UYRT01088236">
    <property type="protein sequence ID" value="VDN33509.1"/>
    <property type="molecule type" value="Genomic_DNA"/>
</dbReference>